<feature type="domain" description="Histidine kinase" evidence="4">
    <location>
        <begin position="372"/>
        <end position="537"/>
    </location>
</feature>
<dbReference type="SUPFAM" id="SSF47226">
    <property type="entry name" value="Histidine-containing phosphotransfer domain, HPT domain"/>
    <property type="match status" value="1"/>
</dbReference>
<feature type="region of interest" description="Disordered" evidence="3">
    <location>
        <begin position="584"/>
        <end position="613"/>
    </location>
</feature>
<reference evidence="7 8" key="1">
    <citation type="submission" date="2017-09" db="EMBL/GenBank/DDBJ databases">
        <title>Depth-based differentiation of microbial function through sediment-hosted aquifers and enrichment of novel symbionts in the deep terrestrial subsurface.</title>
        <authorList>
            <person name="Probst A.J."/>
            <person name="Ladd B."/>
            <person name="Jarett J.K."/>
            <person name="Geller-Mcgrath D.E."/>
            <person name="Sieber C.M."/>
            <person name="Emerson J.B."/>
            <person name="Anantharaman K."/>
            <person name="Thomas B.C."/>
            <person name="Malmstrom R."/>
            <person name="Stieglmeier M."/>
            <person name="Klingl A."/>
            <person name="Woyke T."/>
            <person name="Ryan C.M."/>
            <person name="Banfield J.F."/>
        </authorList>
    </citation>
    <scope>NUCLEOTIDE SEQUENCE [LARGE SCALE GENOMIC DNA]</scope>
    <source>
        <strain evidence="7">CG17_big_fil_post_rev_8_21_14_2_50_48_46</strain>
    </source>
</reference>
<dbReference type="PANTHER" id="PTHR43719:SF28">
    <property type="entry name" value="PEROXIDE STRESS-ACTIVATED HISTIDINE KINASE MAK1-RELATED"/>
    <property type="match status" value="1"/>
</dbReference>
<feature type="compositionally biased region" description="Acidic residues" evidence="3">
    <location>
        <begin position="584"/>
        <end position="593"/>
    </location>
</feature>
<feature type="domain" description="PAS" evidence="6">
    <location>
        <begin position="74"/>
        <end position="111"/>
    </location>
</feature>
<dbReference type="Proteomes" id="UP000231019">
    <property type="component" value="Unassembled WGS sequence"/>
</dbReference>
<dbReference type="Gene3D" id="3.40.50.2300">
    <property type="match status" value="1"/>
</dbReference>
<proteinExistence type="predicted"/>
<accession>A0A2M7FXK8</accession>
<dbReference type="Pfam" id="PF13426">
    <property type="entry name" value="PAS_9"/>
    <property type="match status" value="1"/>
</dbReference>
<dbReference type="SMART" id="SM00091">
    <property type="entry name" value="PAS"/>
    <property type="match status" value="2"/>
</dbReference>
<organism evidence="7 8">
    <name type="scientific">bacterium (Candidatus Blackallbacteria) CG17_big_fil_post_rev_8_21_14_2_50_48_46</name>
    <dbReference type="NCBI Taxonomy" id="2014261"/>
    <lineage>
        <taxon>Bacteria</taxon>
        <taxon>Candidatus Blackallbacteria</taxon>
    </lineage>
</organism>
<sequence length="871" mass="98403">MSSETAAAGLTQLFETTFKNQPEFRLYISSYLELIKQSNSHFDEAQISLAEQNLWAEFYRQCLQAMGEVSFDCLVILDASGKILGLNKLAERVLGRPSRDLIGVSAFEKFFPTAQGQEYYQCVQEGQKDPNTNLFSRRWDIVLNRANGSIFPIELRLNRLKIFGSSVLVASFNDVTKQKWTFDALHFNEERYRKIVNENADAVFLIDPQTKKITEANPAFNVMLGYNADEMFSLTLYDIMEGEPLKIDEWIDFRRFRGTELLVRDEARFLNKANQWLEVEVSCSVFEQREKHVVCLIARDTSERKILKRPRLLLEKLQSSGLETSLGEISRLIQELVPSKGQKEKLSELRTLHQHVCELIEGALPPEPVKGLTQNAQNGMVLPTQPFSLRAVVNSLKFLFHQTAQTRGLQIFHSVEDDVPDAFSGEPNRLQHILYQLLDNALRHTEQGNILVKVRLAEQDDHSATLLFMIRDTGHGIDETTQEGIRRLFETGALPKGLTFKGLTQAKQYINDLEGKIWFNSLRDQGSTFLFNLKLAFSNEEPRHIPDFDPETPAPAFLPSAPEPVQEKTNTSRIQTIANDEIAEEAEAEEEIPEETRTQPVNESAQTEAHEHSAVPALPVNFNPEFLEGLEPCAILLVDDDLETMLEFQQFSSGYPVIFSYVDNGRKAIEMFKEKAFDLLLMDLNMPVMNGRKSTEHIRNWEKKEDRGQTPIVGLLSEGDSPEDQEGFMALVKKPQTKEELLSVLVQHIPLWADQISLLQPTEPETPDSSSMEATIVHIGADMAEHAPAFLEKRQQDLVRIEEALNNGDFGLIRVLGKSMKSAGGIFGFTGVTEIGEALEKGATGSNQELIAENLIKLRSYLDSVQIVVDS</sequence>
<dbReference type="InterPro" id="IPR011006">
    <property type="entry name" value="CheY-like_superfamily"/>
</dbReference>
<dbReference type="PROSITE" id="PS50112">
    <property type="entry name" value="PAS"/>
    <property type="match status" value="2"/>
</dbReference>
<dbReference type="SMART" id="SM00387">
    <property type="entry name" value="HATPase_c"/>
    <property type="match status" value="1"/>
</dbReference>
<dbReference type="Gene3D" id="3.30.450.20">
    <property type="entry name" value="PAS domain"/>
    <property type="match status" value="2"/>
</dbReference>
<dbReference type="InterPro" id="IPR036641">
    <property type="entry name" value="HPT_dom_sf"/>
</dbReference>
<dbReference type="PROSITE" id="PS50110">
    <property type="entry name" value="RESPONSE_REGULATORY"/>
    <property type="match status" value="1"/>
</dbReference>
<feature type="modified residue" description="4-aspartylphosphate" evidence="2">
    <location>
        <position position="683"/>
    </location>
</feature>
<dbReference type="PANTHER" id="PTHR43719">
    <property type="entry name" value="TWO-COMPONENT HISTIDINE KINASE"/>
    <property type="match status" value="1"/>
</dbReference>
<keyword evidence="1 2" id="KW-0597">Phosphoprotein</keyword>
<evidence type="ECO:0000259" key="5">
    <source>
        <dbReference type="PROSITE" id="PS50110"/>
    </source>
</evidence>
<dbReference type="InterPro" id="IPR035965">
    <property type="entry name" value="PAS-like_dom_sf"/>
</dbReference>
<dbReference type="InterPro" id="IPR005467">
    <property type="entry name" value="His_kinase_dom"/>
</dbReference>
<dbReference type="CDD" id="cd00130">
    <property type="entry name" value="PAS"/>
    <property type="match status" value="2"/>
</dbReference>
<dbReference type="SMART" id="SM00448">
    <property type="entry name" value="REC"/>
    <property type="match status" value="1"/>
</dbReference>
<dbReference type="Gene3D" id="1.20.120.160">
    <property type="entry name" value="HPT domain"/>
    <property type="match status" value="1"/>
</dbReference>
<protein>
    <recommendedName>
        <fullName evidence="9">Histidine kinase</fullName>
    </recommendedName>
</protein>
<feature type="domain" description="Response regulatory" evidence="5">
    <location>
        <begin position="634"/>
        <end position="749"/>
    </location>
</feature>
<dbReference type="NCBIfam" id="TIGR00229">
    <property type="entry name" value="sensory_box"/>
    <property type="match status" value="2"/>
</dbReference>
<feature type="compositionally biased region" description="Polar residues" evidence="3">
    <location>
        <begin position="598"/>
        <end position="607"/>
    </location>
</feature>
<dbReference type="SUPFAM" id="SSF52172">
    <property type="entry name" value="CheY-like"/>
    <property type="match status" value="1"/>
</dbReference>
<gene>
    <name evidence="7" type="ORF">COW36_23615</name>
</gene>
<dbReference type="Pfam" id="PF13188">
    <property type="entry name" value="PAS_8"/>
    <property type="match status" value="1"/>
</dbReference>
<feature type="region of interest" description="Disordered" evidence="3">
    <location>
        <begin position="549"/>
        <end position="572"/>
    </location>
</feature>
<dbReference type="CDD" id="cd17546">
    <property type="entry name" value="REC_hyHK_CKI1_RcsC-like"/>
    <property type="match status" value="1"/>
</dbReference>
<dbReference type="SUPFAM" id="SSF55874">
    <property type="entry name" value="ATPase domain of HSP90 chaperone/DNA topoisomerase II/histidine kinase"/>
    <property type="match status" value="1"/>
</dbReference>
<evidence type="ECO:0008006" key="9">
    <source>
        <dbReference type="Google" id="ProtNLM"/>
    </source>
</evidence>
<dbReference type="Pfam" id="PF00072">
    <property type="entry name" value="Response_reg"/>
    <property type="match status" value="1"/>
</dbReference>
<dbReference type="GO" id="GO:0000160">
    <property type="term" value="P:phosphorelay signal transduction system"/>
    <property type="evidence" value="ECO:0007669"/>
    <property type="project" value="InterPro"/>
</dbReference>
<dbReference type="EMBL" id="PFFQ01000065">
    <property type="protein sequence ID" value="PIW14025.1"/>
    <property type="molecule type" value="Genomic_DNA"/>
</dbReference>
<dbReference type="PROSITE" id="PS50109">
    <property type="entry name" value="HIS_KIN"/>
    <property type="match status" value="1"/>
</dbReference>
<dbReference type="InterPro" id="IPR036890">
    <property type="entry name" value="HATPase_C_sf"/>
</dbReference>
<name>A0A2M7FXK8_9BACT</name>
<dbReference type="Gene3D" id="3.30.565.10">
    <property type="entry name" value="Histidine kinase-like ATPase, C-terminal domain"/>
    <property type="match status" value="1"/>
</dbReference>
<dbReference type="AlphaFoldDB" id="A0A2M7FXK8"/>
<dbReference type="Pfam" id="PF02518">
    <property type="entry name" value="HATPase_c"/>
    <property type="match status" value="1"/>
</dbReference>
<evidence type="ECO:0000256" key="2">
    <source>
        <dbReference type="PROSITE-ProRule" id="PRU00169"/>
    </source>
</evidence>
<comment type="caution">
    <text evidence="7">The sequence shown here is derived from an EMBL/GenBank/DDBJ whole genome shotgun (WGS) entry which is preliminary data.</text>
</comment>
<dbReference type="InterPro" id="IPR050956">
    <property type="entry name" value="2C_system_His_kinase"/>
</dbReference>
<dbReference type="InterPro" id="IPR003594">
    <property type="entry name" value="HATPase_dom"/>
</dbReference>
<dbReference type="InterPro" id="IPR000014">
    <property type="entry name" value="PAS"/>
</dbReference>
<dbReference type="SUPFAM" id="SSF55785">
    <property type="entry name" value="PYP-like sensor domain (PAS domain)"/>
    <property type="match status" value="2"/>
</dbReference>
<dbReference type="InterPro" id="IPR001789">
    <property type="entry name" value="Sig_transdc_resp-reg_receiver"/>
</dbReference>
<evidence type="ECO:0000259" key="6">
    <source>
        <dbReference type="PROSITE" id="PS50112"/>
    </source>
</evidence>
<evidence type="ECO:0000256" key="3">
    <source>
        <dbReference type="SAM" id="MobiDB-lite"/>
    </source>
</evidence>
<feature type="domain" description="PAS" evidence="6">
    <location>
        <begin position="188"/>
        <end position="243"/>
    </location>
</feature>
<evidence type="ECO:0000313" key="7">
    <source>
        <dbReference type="EMBL" id="PIW14025.1"/>
    </source>
</evidence>
<evidence type="ECO:0000259" key="4">
    <source>
        <dbReference type="PROSITE" id="PS50109"/>
    </source>
</evidence>
<evidence type="ECO:0000313" key="8">
    <source>
        <dbReference type="Proteomes" id="UP000231019"/>
    </source>
</evidence>
<evidence type="ECO:0000256" key="1">
    <source>
        <dbReference type="ARBA" id="ARBA00022553"/>
    </source>
</evidence>